<dbReference type="Proteomes" id="UP000694888">
    <property type="component" value="Unplaced"/>
</dbReference>
<feature type="region of interest" description="Disordered" evidence="1">
    <location>
        <begin position="13"/>
        <end position="35"/>
    </location>
</feature>
<feature type="region of interest" description="Disordered" evidence="1">
    <location>
        <begin position="1452"/>
        <end position="1484"/>
    </location>
</feature>
<name>A0ABM0JHB1_APLCA</name>
<feature type="region of interest" description="Disordered" evidence="1">
    <location>
        <begin position="1202"/>
        <end position="1225"/>
    </location>
</feature>
<dbReference type="RefSeq" id="XP_005093651.2">
    <property type="nucleotide sequence ID" value="XM_005093594.3"/>
</dbReference>
<feature type="domain" description="PDZ" evidence="2">
    <location>
        <begin position="809"/>
        <end position="896"/>
    </location>
</feature>
<evidence type="ECO:0000313" key="3">
    <source>
        <dbReference type="Proteomes" id="UP000694888"/>
    </source>
</evidence>
<dbReference type="InterPro" id="IPR036034">
    <property type="entry name" value="PDZ_sf"/>
</dbReference>
<feature type="compositionally biased region" description="Polar residues" evidence="1">
    <location>
        <begin position="1331"/>
        <end position="1344"/>
    </location>
</feature>
<feature type="compositionally biased region" description="Polar residues" evidence="1">
    <location>
        <begin position="1516"/>
        <end position="1533"/>
    </location>
</feature>
<dbReference type="PROSITE" id="PS50106">
    <property type="entry name" value="PDZ"/>
    <property type="match status" value="4"/>
</dbReference>
<dbReference type="PANTHER" id="PTHR11324">
    <property type="entry name" value="IL16-RELATED"/>
    <property type="match status" value="1"/>
</dbReference>
<dbReference type="CDD" id="cd06758">
    <property type="entry name" value="PDZ2_PDZD2-like"/>
    <property type="match status" value="1"/>
</dbReference>
<proteinExistence type="predicted"/>
<feature type="compositionally biased region" description="Polar residues" evidence="1">
    <location>
        <begin position="1258"/>
        <end position="1307"/>
    </location>
</feature>
<dbReference type="CDD" id="cd00136">
    <property type="entry name" value="PDZ_canonical"/>
    <property type="match status" value="1"/>
</dbReference>
<dbReference type="InterPro" id="IPR001478">
    <property type="entry name" value="PDZ"/>
</dbReference>
<feature type="region of interest" description="Disordered" evidence="1">
    <location>
        <begin position="180"/>
        <end position="254"/>
    </location>
</feature>
<feature type="compositionally biased region" description="Polar residues" evidence="1">
    <location>
        <begin position="920"/>
        <end position="937"/>
    </location>
</feature>
<dbReference type="GeneID" id="101855086"/>
<feature type="domain" description="PDZ" evidence="2">
    <location>
        <begin position="1589"/>
        <end position="1660"/>
    </location>
</feature>
<feature type="compositionally biased region" description="Polar residues" evidence="1">
    <location>
        <begin position="717"/>
        <end position="730"/>
    </location>
</feature>
<feature type="compositionally biased region" description="Polar residues" evidence="1">
    <location>
        <begin position="737"/>
        <end position="746"/>
    </location>
</feature>
<gene>
    <name evidence="4" type="primary">LOC101855086</name>
</gene>
<feature type="region of interest" description="Disordered" evidence="1">
    <location>
        <begin position="715"/>
        <end position="763"/>
    </location>
</feature>
<feature type="compositionally biased region" description="Polar residues" evidence="1">
    <location>
        <begin position="1046"/>
        <end position="1056"/>
    </location>
</feature>
<keyword evidence="3" id="KW-1185">Reference proteome</keyword>
<dbReference type="CDD" id="cd06759">
    <property type="entry name" value="PDZ3_PDZD2-PDZ1_hPro-IL-16-like"/>
    <property type="match status" value="1"/>
</dbReference>
<feature type="compositionally biased region" description="Basic and acidic residues" evidence="1">
    <location>
        <begin position="235"/>
        <end position="247"/>
    </location>
</feature>
<dbReference type="Gene3D" id="2.30.42.10">
    <property type="match status" value="4"/>
</dbReference>
<evidence type="ECO:0000313" key="4">
    <source>
        <dbReference type="RefSeq" id="XP_005093651.2"/>
    </source>
</evidence>
<feature type="compositionally biased region" description="Polar residues" evidence="1">
    <location>
        <begin position="895"/>
        <end position="909"/>
    </location>
</feature>
<feature type="compositionally biased region" description="Low complexity" evidence="1">
    <location>
        <begin position="439"/>
        <end position="452"/>
    </location>
</feature>
<accession>A0ABM0JHB1</accession>
<feature type="region of interest" description="Disordered" evidence="1">
    <location>
        <begin position="957"/>
        <end position="1056"/>
    </location>
</feature>
<feature type="compositionally biased region" description="Polar residues" evidence="1">
    <location>
        <begin position="219"/>
        <end position="234"/>
    </location>
</feature>
<evidence type="ECO:0000256" key="1">
    <source>
        <dbReference type="SAM" id="MobiDB-lite"/>
    </source>
</evidence>
<feature type="compositionally biased region" description="Basic and acidic residues" evidence="1">
    <location>
        <begin position="974"/>
        <end position="1003"/>
    </location>
</feature>
<feature type="region of interest" description="Disordered" evidence="1">
    <location>
        <begin position="420"/>
        <end position="532"/>
    </location>
</feature>
<feature type="compositionally biased region" description="Low complexity" evidence="1">
    <location>
        <begin position="1456"/>
        <end position="1467"/>
    </location>
</feature>
<feature type="domain" description="PDZ" evidence="2">
    <location>
        <begin position="606"/>
        <end position="691"/>
    </location>
</feature>
<feature type="region of interest" description="Disordered" evidence="1">
    <location>
        <begin position="139"/>
        <end position="164"/>
    </location>
</feature>
<sequence>MDTIKSYFQKMMPQSHTMRKGSGKWKRGRSRERERTVGMMPHRSASTSHVDFAPHDSDMDAISMSSGRTFSPCLDTFGPRNLQFHRASEPHCAVTSGRSGGLTRSGVGDFTLGRSHMQPLGAPNAPGPSAGHHYHNQLQLQQLQQQHRAEVTRTPPPSKPPRKDLVFSVQLDTEGLSDIGVEIDCVPTPSTSTPPTPAKGSPKCKVSGLEQEGREVESSDSQSACSTPRSVRTHASQEENGAGRDRPSSGSSCGGHGLTCKVVSLTQGSRCHLDGRVKVNDEIVDINGEALHKETREAAKQILENAIKSGHVVLTIRRRRKRAAVPPPLPTRQTSLVNSIPKVRSASTDGLNNVTPSAYQNCTTFDPGARARSLDDPDTPEPVSLEYANEDLNISSDDVFADSTTPEDRVTYINLPHIRFHQGVGPPQKANGHLPGPRTTGQSSSSDQQTVTGESRVHSTSAVEELVTWSPETARSNKRPDFYVPGEETTGGDLQRQSSTSTLVDEVEGETGRTTSHDPVADANSGLGGALQKAAPAPLVGSTGKLNQTTPIRKMAETKPKAGDQQVPGPTPPAVMSMSSFTPGEAQTGPLPNVASPASKKRMITKLVLRKDERGLGLHIAGGKGCKKGDLGIFVAGLTEGGAALRDGRLKRGDELLMINGHSLIGLSHQEAVDALRNSPELVQLVVASKIRKSSSVASPSTKFLDGPRVVSPAFSARTNKGMSSNSQAPSGDYSCDNRQGDSQFQDGVMTTGEGSSGPQSLPEVVAQTPCGTIMKWEELFEKFQPVEDGTAPRVAGSSRPLKPGVPITITVFKGAGGKGLGFSVVGGSDSPKGNIGIFVRRIFGHGVIAEDGRLKEGDEILELNGQPLQGLTHQAALSLFRSLKRGAVTLTFRSRVTSPRASPRNSPCASPRESPDGSPVSTPNHSPYASPRNSLSEVPPDLLDGQFVHRLNGSLLVNSDKPSDRFLNGNLPKTEHKTLFEQGKIEKPSKQDAVRPSPDTHKNKLLPPKPKPAPKPGGVINGANESKGKVSYIPPFPKSDRAQEESTLSSAGAGMSQSVVVLPQHPIRMSDDTNVHRSVTHRQEGQPFVRSASLKAQRHTDIEERHHQPIHRESGSPLVPHQVVSSPKSSSVVKMQVKPVETHVAQSSPVMNLNSFKPGDATYGTPTNKRKQYIDQDMANKSNTLPPKSTSVVKVVESRVQLDHKKGNASPAMRKKNIASTSKAVDRVDQQLAENRKQIDVSSPLIGQRRQIPQLVNKPSNVAQSQYSNFSSESKTLPRPQHNSSSPSPFHSTNGPPNGQHPQSCLDQPRSLDSYEMSVNEKNAHRAAAPQTSRKYSEGSMTTGCYSSLPRGGRRNHPHTQHIPVDHYHALHSTGQYQNLPMTQHSQQYNNLQNVQEASSKMKEAEHLLQDLLMTQENTEFPTKPFDDTALTFFHHNRAFARLASMPHPLPPLDNGNSSNFSTFGSPLQTFGPGAELPHPSSASSFRSFSQASYYHYRSNEATASFQSASAEDQALSSYDNPSNFTQPNSLHMASSTPPTPSMMAPRKLPQMSPISSVRQGSANKSAHSMSNQVRASGHEPQTRCTFEVRLNKEEGTSIGINVVRKIVAGISNIYIQDIIRGSTADLDSHLKRGDCLLSVNGQNMKDMTLLDAHQMFKSLLPGPVHIMAVRTM</sequence>
<dbReference type="SMART" id="SM00228">
    <property type="entry name" value="PDZ"/>
    <property type="match status" value="4"/>
</dbReference>
<dbReference type="PANTHER" id="PTHR11324:SF16">
    <property type="entry name" value="PDZ DOMAIN-CONTAINING PROTEIN 2"/>
    <property type="match status" value="1"/>
</dbReference>
<evidence type="ECO:0000259" key="2">
    <source>
        <dbReference type="PROSITE" id="PS50106"/>
    </source>
</evidence>
<feature type="domain" description="PDZ" evidence="2">
    <location>
        <begin position="262"/>
        <end position="318"/>
    </location>
</feature>
<feature type="region of interest" description="Disordered" evidence="1">
    <location>
        <begin position="1251"/>
        <end position="1344"/>
    </location>
</feature>
<feature type="region of interest" description="Disordered" evidence="1">
    <location>
        <begin position="1516"/>
        <end position="1550"/>
    </location>
</feature>
<dbReference type="SUPFAM" id="SSF50156">
    <property type="entry name" value="PDZ domain-like"/>
    <property type="match status" value="4"/>
</dbReference>
<organism evidence="3 4">
    <name type="scientific">Aplysia californica</name>
    <name type="common">California sea hare</name>
    <dbReference type="NCBI Taxonomy" id="6500"/>
    <lineage>
        <taxon>Eukaryota</taxon>
        <taxon>Metazoa</taxon>
        <taxon>Spiralia</taxon>
        <taxon>Lophotrochozoa</taxon>
        <taxon>Mollusca</taxon>
        <taxon>Gastropoda</taxon>
        <taxon>Heterobranchia</taxon>
        <taxon>Euthyneura</taxon>
        <taxon>Tectipleura</taxon>
        <taxon>Aplysiida</taxon>
        <taxon>Aplysioidea</taxon>
        <taxon>Aplysiidae</taxon>
        <taxon>Aplysia</taxon>
    </lineage>
</organism>
<feature type="compositionally biased region" description="Basic residues" evidence="1">
    <location>
        <begin position="17"/>
        <end position="30"/>
    </location>
</feature>
<reference evidence="4" key="1">
    <citation type="submission" date="2025-08" db="UniProtKB">
        <authorList>
            <consortium name="RefSeq"/>
        </authorList>
    </citation>
    <scope>IDENTIFICATION</scope>
</reference>
<protein>
    <submittedName>
        <fullName evidence="4">Uncharacterized protein LOC101855086</fullName>
    </submittedName>
</protein>
<feature type="compositionally biased region" description="Low complexity" evidence="1">
    <location>
        <begin position="1534"/>
        <end position="1547"/>
    </location>
</feature>
<dbReference type="Pfam" id="PF00595">
    <property type="entry name" value="PDZ"/>
    <property type="match status" value="3"/>
</dbReference>
<feature type="region of interest" description="Disordered" evidence="1">
    <location>
        <begin position="895"/>
        <end position="942"/>
    </location>
</feature>